<proteinExistence type="inferred from homology"/>
<comment type="similarity">
    <text evidence="2">Belongs to the COMM domain-containing protein 5 family.</text>
</comment>
<feature type="non-terminal residue" evidence="4">
    <location>
        <position position="1"/>
    </location>
</feature>
<feature type="domain" description="COMM" evidence="3">
    <location>
        <begin position="67"/>
        <end position="130"/>
    </location>
</feature>
<dbReference type="Pfam" id="PF07258">
    <property type="entry name" value="COMM_domain"/>
    <property type="match status" value="1"/>
</dbReference>
<dbReference type="InParanoid" id="A9UXY1"/>
<dbReference type="KEGG" id="mbr:MONBRDRAFT_2798"/>
<sequence>LLAATRLLLAEVVRIPRTFMKRQAMSDDLDYLHVPLELKTMILKLAYSEAREATDSSLVAQQGSRARLVDVQWRVDVAVSTSSMKRSLVPTVLMQLTLSDGTLRTFEAPVNQFHKLRYTAAAMLKVRSHL</sequence>
<dbReference type="AlphaFoldDB" id="A9UXY1"/>
<evidence type="ECO:0000259" key="3">
    <source>
        <dbReference type="PROSITE" id="PS51269"/>
    </source>
</evidence>
<dbReference type="PANTHER" id="PTHR15666:SF1">
    <property type="entry name" value="COMM DOMAIN-CONTAINING PROTEIN 5"/>
    <property type="match status" value="1"/>
</dbReference>
<dbReference type="FunCoup" id="A9UXY1">
    <property type="interactions" value="491"/>
</dbReference>
<name>A9UXY1_MONBE</name>
<keyword evidence="5" id="KW-1185">Reference proteome</keyword>
<evidence type="ECO:0000313" key="5">
    <source>
        <dbReference type="Proteomes" id="UP000001357"/>
    </source>
</evidence>
<dbReference type="GeneID" id="5890503"/>
<organism evidence="4 5">
    <name type="scientific">Monosiga brevicollis</name>
    <name type="common">Choanoflagellate</name>
    <dbReference type="NCBI Taxonomy" id="81824"/>
    <lineage>
        <taxon>Eukaryota</taxon>
        <taxon>Choanoflagellata</taxon>
        <taxon>Craspedida</taxon>
        <taxon>Salpingoecidae</taxon>
        <taxon>Monosiga</taxon>
    </lineage>
</organism>
<dbReference type="STRING" id="81824.A9UXY1"/>
<reference evidence="4 5" key="1">
    <citation type="journal article" date="2008" name="Nature">
        <title>The genome of the choanoflagellate Monosiga brevicollis and the origin of metazoans.</title>
        <authorList>
            <consortium name="JGI Sequencing"/>
            <person name="King N."/>
            <person name="Westbrook M.J."/>
            <person name="Young S.L."/>
            <person name="Kuo A."/>
            <person name="Abedin M."/>
            <person name="Chapman J."/>
            <person name="Fairclough S."/>
            <person name="Hellsten U."/>
            <person name="Isogai Y."/>
            <person name="Letunic I."/>
            <person name="Marr M."/>
            <person name="Pincus D."/>
            <person name="Putnam N."/>
            <person name="Rokas A."/>
            <person name="Wright K.J."/>
            <person name="Zuzow R."/>
            <person name="Dirks W."/>
            <person name="Good M."/>
            <person name="Goodstein D."/>
            <person name="Lemons D."/>
            <person name="Li W."/>
            <person name="Lyons J.B."/>
            <person name="Morris A."/>
            <person name="Nichols S."/>
            <person name="Richter D.J."/>
            <person name="Salamov A."/>
            <person name="Bork P."/>
            <person name="Lim W.A."/>
            <person name="Manning G."/>
            <person name="Miller W.T."/>
            <person name="McGinnis W."/>
            <person name="Shapiro H."/>
            <person name="Tjian R."/>
            <person name="Grigoriev I.V."/>
            <person name="Rokhsar D."/>
        </authorList>
    </citation>
    <scope>NUCLEOTIDE SEQUENCE [LARGE SCALE GENOMIC DNA]</scope>
    <source>
        <strain evidence="5">MX1 / ATCC 50154</strain>
    </source>
</reference>
<protein>
    <recommendedName>
        <fullName evidence="1">COMM domain-containing protein 5</fullName>
    </recommendedName>
</protein>
<accession>A9UXY1</accession>
<dbReference type="InterPro" id="IPR017920">
    <property type="entry name" value="COMM"/>
</dbReference>
<dbReference type="EMBL" id="CH991549">
    <property type="protein sequence ID" value="EDQ89925.1"/>
    <property type="molecule type" value="Genomic_DNA"/>
</dbReference>
<dbReference type="InterPro" id="IPR037357">
    <property type="entry name" value="COMMD5"/>
</dbReference>
<evidence type="ECO:0000313" key="4">
    <source>
        <dbReference type="EMBL" id="EDQ89925.1"/>
    </source>
</evidence>
<gene>
    <name evidence="4" type="ORF">MONBRDRAFT_2798</name>
</gene>
<dbReference type="Proteomes" id="UP000001357">
    <property type="component" value="Unassembled WGS sequence"/>
</dbReference>
<dbReference type="PROSITE" id="PS51269">
    <property type="entry name" value="COMM"/>
    <property type="match status" value="1"/>
</dbReference>
<feature type="non-terminal residue" evidence="4">
    <location>
        <position position="130"/>
    </location>
</feature>
<dbReference type="PANTHER" id="PTHR15666">
    <property type="entry name" value="COMM DOMAIN CONTAINING PROTEIN 5"/>
    <property type="match status" value="1"/>
</dbReference>
<evidence type="ECO:0000256" key="2">
    <source>
        <dbReference type="ARBA" id="ARBA00093452"/>
    </source>
</evidence>
<evidence type="ECO:0000256" key="1">
    <source>
        <dbReference type="ARBA" id="ARBA00016556"/>
    </source>
</evidence>
<dbReference type="RefSeq" id="XP_001745347.1">
    <property type="nucleotide sequence ID" value="XM_001745295.1"/>
</dbReference>